<protein>
    <submittedName>
        <fullName evidence="1">Uncharacterized protein</fullName>
    </submittedName>
</protein>
<evidence type="ECO:0000313" key="2">
    <source>
        <dbReference type="Proteomes" id="UP001501455"/>
    </source>
</evidence>
<organism evidence="1 2">
    <name type="scientific">Streptomyces prasinosporus</name>
    <dbReference type="NCBI Taxonomy" id="68256"/>
    <lineage>
        <taxon>Bacteria</taxon>
        <taxon>Bacillati</taxon>
        <taxon>Actinomycetota</taxon>
        <taxon>Actinomycetes</taxon>
        <taxon>Kitasatosporales</taxon>
        <taxon>Streptomycetaceae</taxon>
        <taxon>Streptomyces</taxon>
        <taxon>Streptomyces albogriseolus group</taxon>
    </lineage>
</organism>
<dbReference type="EMBL" id="BAAAXF010000074">
    <property type="protein sequence ID" value="GAA3503413.1"/>
    <property type="molecule type" value="Genomic_DNA"/>
</dbReference>
<accession>A0ABP6U9N6</accession>
<gene>
    <name evidence="1" type="ORF">GCM10019016_105230</name>
</gene>
<comment type="caution">
    <text evidence="1">The sequence shown here is derived from an EMBL/GenBank/DDBJ whole genome shotgun (WGS) entry which is preliminary data.</text>
</comment>
<name>A0ABP6U9N6_9ACTN</name>
<reference evidence="2" key="1">
    <citation type="journal article" date="2019" name="Int. J. Syst. Evol. Microbiol.">
        <title>The Global Catalogue of Microorganisms (GCM) 10K type strain sequencing project: providing services to taxonomists for standard genome sequencing and annotation.</title>
        <authorList>
            <consortium name="The Broad Institute Genomics Platform"/>
            <consortium name="The Broad Institute Genome Sequencing Center for Infectious Disease"/>
            <person name="Wu L."/>
            <person name="Ma J."/>
        </authorList>
    </citation>
    <scope>NUCLEOTIDE SEQUENCE [LARGE SCALE GENOMIC DNA]</scope>
    <source>
        <strain evidence="2">JCM 4816</strain>
    </source>
</reference>
<proteinExistence type="predicted"/>
<evidence type="ECO:0000313" key="1">
    <source>
        <dbReference type="EMBL" id="GAA3503413.1"/>
    </source>
</evidence>
<dbReference type="Proteomes" id="UP001501455">
    <property type="component" value="Unassembled WGS sequence"/>
</dbReference>
<keyword evidence="2" id="KW-1185">Reference proteome</keyword>
<sequence length="66" mass="6678">MDAFGQGACDAPARLVEDGAGGLADFGEAFADPYERAVLGGVRAVIDPVTGIRSAGPVRSSPLCRT</sequence>